<organism evidence="1 2">
    <name type="scientific">Halomarinibacterium sedimenti</name>
    <dbReference type="NCBI Taxonomy" id="2857106"/>
    <lineage>
        <taxon>Bacteria</taxon>
        <taxon>Pseudomonadati</taxon>
        <taxon>Bacteroidota</taxon>
        <taxon>Flavobacteriia</taxon>
        <taxon>Flavobacteriales</taxon>
        <taxon>Flavobacteriaceae</taxon>
        <taxon>Halomarinibacterium</taxon>
    </lineage>
</organism>
<dbReference type="PANTHER" id="PTHR41247:SF1">
    <property type="entry name" value="HTH-TYPE TRANSCRIPTIONAL REPRESSOR YCNK"/>
    <property type="match status" value="1"/>
</dbReference>
<evidence type="ECO:0000313" key="1">
    <source>
        <dbReference type="EMBL" id="MBW2936931.1"/>
    </source>
</evidence>
<dbReference type="InterPro" id="IPR008719">
    <property type="entry name" value="N2O_reductase_NosL"/>
</dbReference>
<evidence type="ECO:0000313" key="2">
    <source>
        <dbReference type="Proteomes" id="UP001138686"/>
    </source>
</evidence>
<name>A0A9X1JZ59_9FLAO</name>
<keyword evidence="2" id="KW-1185">Reference proteome</keyword>
<proteinExistence type="predicted"/>
<comment type="caution">
    <text evidence="1">The sequence shown here is derived from an EMBL/GenBank/DDBJ whole genome shotgun (WGS) entry which is preliminary data.</text>
</comment>
<dbReference type="EMBL" id="JAHWDP010000001">
    <property type="protein sequence ID" value="MBW2936931.1"/>
    <property type="molecule type" value="Genomic_DNA"/>
</dbReference>
<sequence length="144" mass="16163">MKAIKYTLFVAFFLLLACQIKQKEINYGADHCEFCQMTIVDKQHAAQIVTKKGKAYSFDAIECMVHYSEDIDTSMVGLFLAGNYNVSESLINARESYFIISENIPSPMGAFLSSVPTKAEAESIVKEKGGNIYTWEELLKHMGN</sequence>
<dbReference type="PANTHER" id="PTHR41247">
    <property type="entry name" value="HTH-TYPE TRANSCRIPTIONAL REPRESSOR YCNK"/>
    <property type="match status" value="1"/>
</dbReference>
<dbReference type="RefSeq" id="WP_219050887.1">
    <property type="nucleotide sequence ID" value="NZ_JAHWDP010000001.1"/>
</dbReference>
<dbReference type="AlphaFoldDB" id="A0A9X1JZ59"/>
<dbReference type="Pfam" id="PF05573">
    <property type="entry name" value="NosL"/>
    <property type="match status" value="1"/>
</dbReference>
<accession>A0A9X1JZ59</accession>
<protein>
    <submittedName>
        <fullName evidence="1">Nitrous oxide reductase accessory protein NosL</fullName>
    </submittedName>
</protein>
<dbReference type="Proteomes" id="UP001138686">
    <property type="component" value="Unassembled WGS sequence"/>
</dbReference>
<gene>
    <name evidence="1" type="ORF">KXJ69_02370</name>
</gene>
<dbReference type="PROSITE" id="PS51257">
    <property type="entry name" value="PROKAR_LIPOPROTEIN"/>
    <property type="match status" value="1"/>
</dbReference>
<reference evidence="1" key="1">
    <citation type="submission" date="2021-07" db="EMBL/GenBank/DDBJ databases">
        <title>Aureisphaera sp. CAU 1614 isolated from sea sediment.</title>
        <authorList>
            <person name="Kim W."/>
        </authorList>
    </citation>
    <scope>NUCLEOTIDE SEQUENCE</scope>
    <source>
        <strain evidence="1">CAU 1614</strain>
    </source>
</reference>